<keyword evidence="13" id="KW-1185">Reference proteome</keyword>
<dbReference type="Pfam" id="PF03461">
    <property type="entry name" value="TRCF"/>
    <property type="match status" value="1"/>
</dbReference>
<dbReference type="Proteomes" id="UP000018149">
    <property type="component" value="Chromosome I"/>
</dbReference>
<keyword evidence="5" id="KW-0347">Helicase</keyword>
<name>A0A0B7J5Z7_9RICK</name>
<dbReference type="NCBIfam" id="TIGR01045">
    <property type="entry name" value="RPE1"/>
    <property type="match status" value="1"/>
</dbReference>
<feature type="domain" description="Helicase ATP-binding" evidence="10">
    <location>
        <begin position="641"/>
        <end position="806"/>
    </location>
</feature>
<comment type="function">
    <text evidence="9">Couples transcription and DNA repair by recognizing RNA polymerase (RNAP) stalled at DNA lesions. Mediates ATP-dependent release of RNAP and its truncated transcript from the DNA, and recruitment of nucleotide excision repair machinery to the damaged site.</text>
</comment>
<dbReference type="InterPro" id="IPR036101">
    <property type="entry name" value="CarD-like/TRCF_RID_sf"/>
</dbReference>
<dbReference type="Gene3D" id="2.40.10.170">
    <property type="match status" value="1"/>
</dbReference>
<keyword evidence="7 9" id="KW-0238">DNA-binding</keyword>
<keyword evidence="6 9" id="KW-0067">ATP-binding</keyword>
<dbReference type="InterPro" id="IPR014001">
    <property type="entry name" value="Helicase_ATP-bd"/>
</dbReference>
<dbReference type="EMBL" id="LN794217">
    <property type="protein sequence ID" value="CEO17898.1"/>
    <property type="molecule type" value="Genomic_DNA"/>
</dbReference>
<dbReference type="InterPro" id="IPR011545">
    <property type="entry name" value="DEAD/DEAH_box_helicase_dom"/>
</dbReference>
<dbReference type="GO" id="GO:0006355">
    <property type="term" value="P:regulation of DNA-templated transcription"/>
    <property type="evidence" value="ECO:0007669"/>
    <property type="project" value="UniProtKB-UniRule"/>
</dbReference>
<protein>
    <recommendedName>
        <fullName evidence="9">Transcription-repair-coupling factor</fullName>
        <shortName evidence="9">TRCF</shortName>
        <ecNumber evidence="9">3.6.4.-</ecNumber>
    </recommendedName>
</protein>
<comment type="similarity">
    <text evidence="9">In the N-terminal section; belongs to the UvrB family.</text>
</comment>
<dbReference type="CDD" id="cd18810">
    <property type="entry name" value="SF2_C_TRCF"/>
    <property type="match status" value="1"/>
</dbReference>
<dbReference type="SUPFAM" id="SSF141259">
    <property type="entry name" value="CarD-like"/>
    <property type="match status" value="1"/>
</dbReference>
<dbReference type="GO" id="GO:0003678">
    <property type="term" value="F:DNA helicase activity"/>
    <property type="evidence" value="ECO:0007669"/>
    <property type="project" value="TreeGrafter"/>
</dbReference>
<dbReference type="AlphaFoldDB" id="A0A0B7J5Z7"/>
<dbReference type="EC" id="3.6.4.-" evidence="9"/>
<dbReference type="GO" id="GO:0000716">
    <property type="term" value="P:transcription-coupled nucleotide-excision repair, DNA damage recognition"/>
    <property type="evidence" value="ECO:0007669"/>
    <property type="project" value="UniProtKB-UniRule"/>
</dbReference>
<sequence length="1170" mass="132844">MLQQKFPAAAKSFFAIDNFTKNLKQNFILSASNEEEALQLYKQALFFSSNENIYYFPSYDTIPYDHTSPNANILSRRAETLTKLTTNNSNGKLLITHAANLLNKLPPKDFFSKYFLKLSPKVKFTTDELAMFLVENSFTRNASSIDVGEFAVRGEIIDIILPGPKAYRINFSWDYIESIKEFDIDTQISTKSCTELVISPANEIVLNSETIGNFKNNYLRSFGVNHTDNPLYEAVISGRKFSGYEQLLPLFYNSCSNLIDYLNDPIFIFDNLSKQAILEFEHSYNDFYSARSEANKLKFNSFYPTLSPTSLYFTASEITELLEQKNNRHLSKPAYREEFKGDTEHSTAAYKSVREDVSTDSTSKLPLEAKFRKMSIILISYENSEQASLIENISSASFIEKKTVSDKLFEIIKAHSSKKTVIGAASLSGLERVKSITQNYEYKYNEINKLDEAKASVINVGIIPLNQSFYTKEYLFITASELLEEKPSSINTNKKLKNILLELDNLAEGEFVVHKDHGIGQFLRLEALEIKGKLHDFLKILYAGNDKLYIPVENIEVIKKYGNDNAELDKLGSVSWQRSKAKLKNRIKKIALHLIQIAAKRKLNSSAPIEFDLEEYDKFCANFPFSETEDQLTAINDIKEDLRNGMLMDRLICGDVGFGKTEVAMRVVFMVAKSLNEYLPQVAVVVPTTILCSQHFSRFIERFKGFGLNIKQLSSVVSSKEAKIIRSELESGKINIIIGTHSLLHKNIKFFNLKLLIIDEEQHFGVGQKEFLKSLKSSSHVLAMSATPIPRTLQMSMTGLKELSIIATPPLNRLEVRTSVMPFDPVIIRDALLREHFRGGRSFYVVPRIKDIEDIEKQLKQIVPELSYKIAHGKMTPSKIDEVMSEFYAGKFDILVSTTIIESGIDIAEANTMIIHKADMLGLSQIYQLRGRIGRGKMQGYAYLTVASHKKMTSHSLRRLEIIQNSCALGSGFTIASHDMDLRGFGNLIGEEQSGQIKEVGTELYQEMLEEQIAIFKDEPVVSEQPFIPTINLGLSVFIPDNYVSDSALKLGLYRRIGNLSNEIEVEKFKDEMIDRFGSLPIEFNNLLDIVKIKLLCFKLNIENLDSGDNGFVIKFYKNADMTDKILKFVSAYSNQARIKPDNKLVFIRKLVDKNIIVEANQLLWNLIEI</sequence>
<dbReference type="InterPro" id="IPR003711">
    <property type="entry name" value="CarD-like/TRCF_RID"/>
</dbReference>
<dbReference type="STRING" id="109232.RMONA_07735"/>
<keyword evidence="8 9" id="KW-0234">DNA repair</keyword>
<dbReference type="KEGG" id="rmc:RMONA_07735"/>
<dbReference type="GO" id="GO:0003684">
    <property type="term" value="F:damaged DNA binding"/>
    <property type="evidence" value="ECO:0007669"/>
    <property type="project" value="InterPro"/>
</dbReference>
<dbReference type="SMART" id="SM00982">
    <property type="entry name" value="TRCF"/>
    <property type="match status" value="1"/>
</dbReference>
<accession>A0A0B7J5Z7</accession>
<dbReference type="InterPro" id="IPR027417">
    <property type="entry name" value="P-loop_NTPase"/>
</dbReference>
<dbReference type="Pfam" id="PF00270">
    <property type="entry name" value="DEAD"/>
    <property type="match status" value="1"/>
</dbReference>
<evidence type="ECO:0000256" key="4">
    <source>
        <dbReference type="ARBA" id="ARBA00022801"/>
    </source>
</evidence>
<dbReference type="GO" id="GO:0005524">
    <property type="term" value="F:ATP binding"/>
    <property type="evidence" value="ECO:0007669"/>
    <property type="project" value="UniProtKB-UniRule"/>
</dbReference>
<dbReference type="PANTHER" id="PTHR47964">
    <property type="entry name" value="ATP-DEPENDENT DNA HELICASE HOMOLOG RECG, CHLOROPLASTIC"/>
    <property type="match status" value="1"/>
</dbReference>
<evidence type="ECO:0000313" key="12">
    <source>
        <dbReference type="EMBL" id="CEO17898.1"/>
    </source>
</evidence>
<evidence type="ECO:0000256" key="8">
    <source>
        <dbReference type="ARBA" id="ARBA00023204"/>
    </source>
</evidence>
<reference evidence="13" key="2">
    <citation type="submission" date="2015-01" db="EMBL/GenBank/DDBJ databases">
        <authorList>
            <person name="Felsheim R."/>
        </authorList>
    </citation>
    <scope>NUCLEOTIDE SEQUENCE [LARGE SCALE GENOMIC DNA]</scope>
    <source>
        <strain evidence="13">IrR/Munich</strain>
    </source>
</reference>
<organism evidence="12 13">
    <name type="scientific">Rickettsia monacensis</name>
    <dbReference type="NCBI Taxonomy" id="109232"/>
    <lineage>
        <taxon>Bacteria</taxon>
        <taxon>Pseudomonadati</taxon>
        <taxon>Pseudomonadota</taxon>
        <taxon>Alphaproteobacteria</taxon>
        <taxon>Rickettsiales</taxon>
        <taxon>Rickettsiaceae</taxon>
        <taxon>Rickettsieae</taxon>
        <taxon>Rickettsia</taxon>
        <taxon>spotted fever group</taxon>
    </lineage>
</organism>
<dbReference type="HAMAP" id="MF_00969">
    <property type="entry name" value="TRCF"/>
    <property type="match status" value="1"/>
</dbReference>
<gene>
    <name evidence="9 12" type="primary">mfd</name>
    <name evidence="12" type="ORF">RMONA_07735</name>
</gene>
<evidence type="ECO:0000256" key="5">
    <source>
        <dbReference type="ARBA" id="ARBA00022806"/>
    </source>
</evidence>
<comment type="subcellular location">
    <subcellularLocation>
        <location evidence="9">Cytoplasm</location>
    </subcellularLocation>
</comment>
<keyword evidence="2 9" id="KW-0547">Nucleotide-binding</keyword>
<proteinExistence type="inferred from homology"/>
<dbReference type="Pfam" id="PF17757">
    <property type="entry name" value="UvrB_inter"/>
    <property type="match status" value="1"/>
</dbReference>
<dbReference type="CDD" id="cd17991">
    <property type="entry name" value="DEXHc_TRCF"/>
    <property type="match status" value="1"/>
</dbReference>
<dbReference type="InterPro" id="IPR005118">
    <property type="entry name" value="TRCF_C"/>
</dbReference>
<dbReference type="PROSITE" id="PS51194">
    <property type="entry name" value="HELICASE_CTER"/>
    <property type="match status" value="1"/>
</dbReference>
<dbReference type="InterPro" id="IPR047112">
    <property type="entry name" value="RecG/Mfd"/>
</dbReference>
<evidence type="ECO:0000313" key="13">
    <source>
        <dbReference type="Proteomes" id="UP000018149"/>
    </source>
</evidence>
<dbReference type="Pfam" id="PF00271">
    <property type="entry name" value="Helicase_C"/>
    <property type="match status" value="1"/>
</dbReference>
<dbReference type="SMART" id="SM01058">
    <property type="entry name" value="CarD_TRCF"/>
    <property type="match status" value="1"/>
</dbReference>
<dbReference type="Gene3D" id="3.90.1150.50">
    <property type="entry name" value="Transcription-repair-coupling factor, D7 domain"/>
    <property type="match status" value="1"/>
</dbReference>
<dbReference type="InterPro" id="IPR041471">
    <property type="entry name" value="UvrB_inter"/>
</dbReference>
<evidence type="ECO:0000259" key="11">
    <source>
        <dbReference type="PROSITE" id="PS51194"/>
    </source>
</evidence>
<dbReference type="NCBIfam" id="TIGR00580">
    <property type="entry name" value="mfd"/>
    <property type="match status" value="1"/>
</dbReference>
<dbReference type="Pfam" id="PF02559">
    <property type="entry name" value="CarD_TRCF_RID"/>
    <property type="match status" value="1"/>
</dbReference>
<dbReference type="GO" id="GO:0005737">
    <property type="term" value="C:cytoplasm"/>
    <property type="evidence" value="ECO:0007669"/>
    <property type="project" value="UniProtKB-SubCell"/>
</dbReference>
<feature type="domain" description="Helicase C-terminal" evidence="11">
    <location>
        <begin position="827"/>
        <end position="981"/>
    </location>
</feature>
<dbReference type="InterPro" id="IPR001650">
    <property type="entry name" value="Helicase_C-like"/>
</dbReference>
<dbReference type="InterPro" id="IPR004576">
    <property type="entry name" value="Mfd"/>
</dbReference>
<keyword evidence="4 9" id="KW-0378">Hydrolase</keyword>
<evidence type="ECO:0000259" key="10">
    <source>
        <dbReference type="PROSITE" id="PS51192"/>
    </source>
</evidence>
<evidence type="ECO:0000256" key="1">
    <source>
        <dbReference type="ARBA" id="ARBA00022490"/>
    </source>
</evidence>
<comment type="similarity">
    <text evidence="9">In the C-terminal section; belongs to the helicase family. RecG subfamily.</text>
</comment>
<keyword evidence="1 9" id="KW-0963">Cytoplasm</keyword>
<evidence type="ECO:0000256" key="9">
    <source>
        <dbReference type="HAMAP-Rule" id="MF_00969"/>
    </source>
</evidence>
<dbReference type="Gene3D" id="3.40.50.11180">
    <property type="match status" value="1"/>
</dbReference>
<dbReference type="SMART" id="SM00487">
    <property type="entry name" value="DEXDc"/>
    <property type="match status" value="1"/>
</dbReference>
<keyword evidence="3 9" id="KW-0227">DNA damage</keyword>
<dbReference type="Gene3D" id="3.40.50.300">
    <property type="entry name" value="P-loop containing nucleotide triphosphate hydrolases"/>
    <property type="match status" value="2"/>
</dbReference>
<evidence type="ECO:0000256" key="6">
    <source>
        <dbReference type="ARBA" id="ARBA00022840"/>
    </source>
</evidence>
<evidence type="ECO:0000256" key="2">
    <source>
        <dbReference type="ARBA" id="ARBA00022741"/>
    </source>
</evidence>
<dbReference type="PROSITE" id="PS51192">
    <property type="entry name" value="HELICASE_ATP_BIND_1"/>
    <property type="match status" value="1"/>
</dbReference>
<dbReference type="SUPFAM" id="SSF52540">
    <property type="entry name" value="P-loop containing nucleoside triphosphate hydrolases"/>
    <property type="match status" value="3"/>
</dbReference>
<dbReference type="PANTHER" id="PTHR47964:SF1">
    <property type="entry name" value="ATP-DEPENDENT DNA HELICASE HOMOLOG RECG, CHLOROPLASTIC"/>
    <property type="match status" value="1"/>
</dbReference>
<dbReference type="Gene3D" id="3.30.2060.10">
    <property type="entry name" value="Penicillin-binding protein 1b domain"/>
    <property type="match status" value="1"/>
</dbReference>
<dbReference type="InterPro" id="IPR037235">
    <property type="entry name" value="TRCF-like_C_D7"/>
</dbReference>
<dbReference type="SMART" id="SM00490">
    <property type="entry name" value="HELICc"/>
    <property type="match status" value="1"/>
</dbReference>
<dbReference type="HOGENOM" id="CLU_005122_3_2_5"/>
<reference evidence="12 13" key="1">
    <citation type="submission" date="2015-01" db="EMBL/GenBank/DDBJ databases">
        <title>Draft genome sequence of Rickettsia monacensis strain IrR/Munich.</title>
        <authorList>
            <person name="Felsheim R.F."/>
            <person name="Johnson S.L."/>
            <person name="Kurtti T.J."/>
            <person name="Munderloh U.G."/>
        </authorList>
    </citation>
    <scope>NUCLEOTIDE SEQUENCE [LARGE SCALE GENOMIC DNA]</scope>
    <source>
        <strain evidence="12 13">IrR/Munich</strain>
    </source>
</reference>
<dbReference type="GO" id="GO:0016787">
    <property type="term" value="F:hydrolase activity"/>
    <property type="evidence" value="ECO:0007669"/>
    <property type="project" value="UniProtKB-KW"/>
</dbReference>
<evidence type="ECO:0000256" key="3">
    <source>
        <dbReference type="ARBA" id="ARBA00022763"/>
    </source>
</evidence>
<dbReference type="SUPFAM" id="SSF143517">
    <property type="entry name" value="TRCF domain-like"/>
    <property type="match status" value="1"/>
</dbReference>
<dbReference type="InterPro" id="IPR005728">
    <property type="entry name" value="RPE1"/>
</dbReference>
<evidence type="ECO:0000256" key="7">
    <source>
        <dbReference type="ARBA" id="ARBA00023125"/>
    </source>
</evidence>